<dbReference type="PANTHER" id="PTHR10209">
    <property type="entry name" value="OXIDOREDUCTASE, 2OG-FE II OXYGENASE FAMILY PROTEIN"/>
    <property type="match status" value="1"/>
</dbReference>
<evidence type="ECO:0000313" key="9">
    <source>
        <dbReference type="Proteomes" id="UP001634007"/>
    </source>
</evidence>
<dbReference type="EMBL" id="JBJKBG010000008">
    <property type="protein sequence ID" value="KAL3727034.1"/>
    <property type="molecule type" value="Genomic_DNA"/>
</dbReference>
<dbReference type="InterPro" id="IPR027443">
    <property type="entry name" value="IPNS-like_sf"/>
</dbReference>
<keyword evidence="3 6" id="KW-0479">Metal-binding</keyword>
<dbReference type="GO" id="GO:0046872">
    <property type="term" value="F:metal ion binding"/>
    <property type="evidence" value="ECO:0007669"/>
    <property type="project" value="UniProtKB-KW"/>
</dbReference>
<dbReference type="InterPro" id="IPR005123">
    <property type="entry name" value="Oxoglu/Fe-dep_dioxygenase_dom"/>
</dbReference>
<dbReference type="PROSITE" id="PS51471">
    <property type="entry name" value="FE2OG_OXY"/>
    <property type="match status" value="1"/>
</dbReference>
<dbReference type="InterPro" id="IPR044861">
    <property type="entry name" value="IPNS-like_FE2OG_OXY"/>
</dbReference>
<dbReference type="Pfam" id="PF03171">
    <property type="entry name" value="2OG-FeII_Oxy"/>
    <property type="match status" value="1"/>
</dbReference>
<dbReference type="FunFam" id="2.60.120.330:FF:000005">
    <property type="entry name" value="1-aminocyclopropane-1-carboxylate oxidase homolog 1"/>
    <property type="match status" value="1"/>
</dbReference>
<comment type="cofactor">
    <cofactor evidence="1">
        <name>Fe cation</name>
        <dbReference type="ChEBI" id="CHEBI:24875"/>
    </cofactor>
</comment>
<keyword evidence="5 6" id="KW-0408">Iron</keyword>
<dbReference type="GO" id="GO:0051213">
    <property type="term" value="F:dioxygenase activity"/>
    <property type="evidence" value="ECO:0007669"/>
    <property type="project" value="UniProtKB-ARBA"/>
</dbReference>
<dbReference type="InterPro" id="IPR026992">
    <property type="entry name" value="DIOX_N"/>
</dbReference>
<gene>
    <name evidence="8" type="ORF">ACJRO7_031871</name>
</gene>
<dbReference type="Proteomes" id="UP001634007">
    <property type="component" value="Unassembled WGS sequence"/>
</dbReference>
<reference evidence="8 9" key="1">
    <citation type="submission" date="2024-11" db="EMBL/GenBank/DDBJ databases">
        <title>Chromosome-level genome assembly of Eucalyptus globulus Labill. provides insights into its genome evolution.</title>
        <authorList>
            <person name="Li X."/>
        </authorList>
    </citation>
    <scope>NUCLEOTIDE SEQUENCE [LARGE SCALE GENOMIC DNA]</scope>
    <source>
        <strain evidence="8">CL2024</strain>
        <tissue evidence="8">Fresh tender leaves</tissue>
    </source>
</reference>
<keyword evidence="9" id="KW-1185">Reference proteome</keyword>
<accession>A0ABD3JKY9</accession>
<evidence type="ECO:0000256" key="5">
    <source>
        <dbReference type="ARBA" id="ARBA00023004"/>
    </source>
</evidence>
<evidence type="ECO:0000256" key="2">
    <source>
        <dbReference type="ARBA" id="ARBA00008056"/>
    </source>
</evidence>
<feature type="domain" description="Fe2OG dioxygenase" evidence="7">
    <location>
        <begin position="222"/>
        <end position="322"/>
    </location>
</feature>
<organism evidence="8 9">
    <name type="scientific">Eucalyptus globulus</name>
    <name type="common">Tasmanian blue gum</name>
    <dbReference type="NCBI Taxonomy" id="34317"/>
    <lineage>
        <taxon>Eukaryota</taxon>
        <taxon>Viridiplantae</taxon>
        <taxon>Streptophyta</taxon>
        <taxon>Embryophyta</taxon>
        <taxon>Tracheophyta</taxon>
        <taxon>Spermatophyta</taxon>
        <taxon>Magnoliopsida</taxon>
        <taxon>eudicotyledons</taxon>
        <taxon>Gunneridae</taxon>
        <taxon>Pentapetalae</taxon>
        <taxon>rosids</taxon>
        <taxon>malvids</taxon>
        <taxon>Myrtales</taxon>
        <taxon>Myrtaceae</taxon>
        <taxon>Myrtoideae</taxon>
        <taxon>Eucalypteae</taxon>
        <taxon>Eucalyptus</taxon>
    </lineage>
</organism>
<keyword evidence="4 6" id="KW-0560">Oxidoreductase</keyword>
<evidence type="ECO:0000313" key="8">
    <source>
        <dbReference type="EMBL" id="KAL3727034.1"/>
    </source>
</evidence>
<evidence type="ECO:0000259" key="7">
    <source>
        <dbReference type="PROSITE" id="PS51471"/>
    </source>
</evidence>
<evidence type="ECO:0000256" key="6">
    <source>
        <dbReference type="RuleBase" id="RU003682"/>
    </source>
</evidence>
<evidence type="ECO:0000256" key="4">
    <source>
        <dbReference type="ARBA" id="ARBA00023002"/>
    </source>
</evidence>
<name>A0ABD3JKY9_EUCGL</name>
<sequence length="374" mass="42003">MEVFSRDEAHEKTQKYDRMREKKAFDESMAGVKGLVDAGITEVPRIFVDHPENLQSALASSNGHFHVPIVDLADIVKDPSRRKEVVNEVRSASKTWGFFQVVNHGIPTTVLEEMLDGVRRFHEQGAEEKRRFYSRDFTTSVAYHSNFNLYKTEAANWRDTLFCVMAPNALEAEDLPAVCGDIMLEFSKRVMNLMNLGTTLFELLSEALGLKPNHLKDMECAKGLVLLNQYYPKCPQPELTLGTSRHTDSDFLTVLLQDHVGGLQVLYQNQWIDVSPVPGALIVNIGDLLQLISNDIFKSSEHRVVANNMGPRASVACFFYTATPPSPKLYGPIKELISEGDPPKYRETTIMEYVSHFSANAKGDGTSALQQFKL</sequence>
<dbReference type="AlphaFoldDB" id="A0ABD3JKY9"/>
<comment type="caution">
    <text evidence="8">The sequence shown here is derived from an EMBL/GenBank/DDBJ whole genome shotgun (WGS) entry which is preliminary data.</text>
</comment>
<dbReference type="PANTHER" id="PTHR10209:SF791">
    <property type="entry name" value="1-AMINOCYCLOPROPANE-1-CARBOXYLATE OXIDASE HOMOLOG 1"/>
    <property type="match status" value="1"/>
</dbReference>
<proteinExistence type="inferred from homology"/>
<comment type="similarity">
    <text evidence="2 6">Belongs to the iron/ascorbate-dependent oxidoreductase family.</text>
</comment>
<dbReference type="Pfam" id="PF14226">
    <property type="entry name" value="DIOX_N"/>
    <property type="match status" value="1"/>
</dbReference>
<protein>
    <recommendedName>
        <fullName evidence="7">Fe2OG dioxygenase domain-containing protein</fullName>
    </recommendedName>
</protein>
<dbReference type="SUPFAM" id="SSF51197">
    <property type="entry name" value="Clavaminate synthase-like"/>
    <property type="match status" value="1"/>
</dbReference>
<evidence type="ECO:0000256" key="1">
    <source>
        <dbReference type="ARBA" id="ARBA00001962"/>
    </source>
</evidence>
<evidence type="ECO:0000256" key="3">
    <source>
        <dbReference type="ARBA" id="ARBA00022723"/>
    </source>
</evidence>
<dbReference type="Gene3D" id="2.60.120.330">
    <property type="entry name" value="B-lactam Antibiotic, Isopenicillin N Synthase, Chain"/>
    <property type="match status" value="1"/>
</dbReference>